<dbReference type="Gene3D" id="3.30.310.260">
    <property type="match status" value="1"/>
</dbReference>
<organism evidence="7">
    <name type="scientific">marine metagenome</name>
    <dbReference type="NCBI Taxonomy" id="408172"/>
    <lineage>
        <taxon>unclassified sequences</taxon>
        <taxon>metagenomes</taxon>
        <taxon>ecological metagenomes</taxon>
    </lineage>
</organism>
<dbReference type="InterPro" id="IPR012904">
    <property type="entry name" value="OGG_N"/>
</dbReference>
<dbReference type="Gene3D" id="1.10.340.30">
    <property type="entry name" value="Hypothetical protein, domain 2"/>
    <property type="match status" value="1"/>
</dbReference>
<gene>
    <name evidence="7" type="ORF">METZ01_LOCUS222980</name>
</gene>
<dbReference type="GO" id="GO:0006289">
    <property type="term" value="P:nucleotide-excision repair"/>
    <property type="evidence" value="ECO:0007669"/>
    <property type="project" value="InterPro"/>
</dbReference>
<dbReference type="SUPFAM" id="SSF48150">
    <property type="entry name" value="DNA-glycosylase"/>
    <property type="match status" value="1"/>
</dbReference>
<evidence type="ECO:0000256" key="2">
    <source>
        <dbReference type="ARBA" id="ARBA00022801"/>
    </source>
</evidence>
<dbReference type="GO" id="GO:0016829">
    <property type="term" value="F:lyase activity"/>
    <property type="evidence" value="ECO:0007669"/>
    <property type="project" value="UniProtKB-KW"/>
</dbReference>
<protein>
    <recommendedName>
        <fullName evidence="6">8-oxoguanine DNA glycosylase N-terminal domain-containing protein</fullName>
    </recommendedName>
</protein>
<feature type="non-terminal residue" evidence="7">
    <location>
        <position position="169"/>
    </location>
</feature>
<feature type="domain" description="8-oxoguanine DNA glycosylase N-terminal" evidence="6">
    <location>
        <begin position="9"/>
        <end position="113"/>
    </location>
</feature>
<dbReference type="PANTHER" id="PTHR10242">
    <property type="entry name" value="8-OXOGUANINE DNA GLYCOSYLASE"/>
    <property type="match status" value="1"/>
</dbReference>
<reference evidence="7" key="1">
    <citation type="submission" date="2018-05" db="EMBL/GenBank/DDBJ databases">
        <authorList>
            <person name="Lanie J.A."/>
            <person name="Ng W.-L."/>
            <person name="Kazmierczak K.M."/>
            <person name="Andrzejewski T.M."/>
            <person name="Davidsen T.M."/>
            <person name="Wayne K.J."/>
            <person name="Tettelin H."/>
            <person name="Glass J.I."/>
            <person name="Rusch D."/>
            <person name="Podicherti R."/>
            <person name="Tsui H.-C.T."/>
            <person name="Winkler M.E."/>
        </authorList>
    </citation>
    <scope>NUCLEOTIDE SEQUENCE</scope>
</reference>
<dbReference type="InterPro" id="IPR052054">
    <property type="entry name" value="Oxidative_DNA_repair_enzyme"/>
</dbReference>
<evidence type="ECO:0000256" key="4">
    <source>
        <dbReference type="ARBA" id="ARBA00023239"/>
    </source>
</evidence>
<evidence type="ECO:0000259" key="6">
    <source>
        <dbReference type="Pfam" id="PF07934"/>
    </source>
</evidence>
<dbReference type="EMBL" id="UINC01053521">
    <property type="protein sequence ID" value="SVB70126.1"/>
    <property type="molecule type" value="Genomic_DNA"/>
</dbReference>
<accession>A0A382G4B6</accession>
<dbReference type="AlphaFoldDB" id="A0A382G4B6"/>
<dbReference type="GO" id="GO:0003684">
    <property type="term" value="F:damaged DNA binding"/>
    <property type="evidence" value="ECO:0007669"/>
    <property type="project" value="InterPro"/>
</dbReference>
<evidence type="ECO:0000256" key="1">
    <source>
        <dbReference type="ARBA" id="ARBA00022763"/>
    </source>
</evidence>
<evidence type="ECO:0000256" key="3">
    <source>
        <dbReference type="ARBA" id="ARBA00023204"/>
    </source>
</evidence>
<sequence length="169" mass="19381">MSRTAVFPLRDYNLAATLTSGQAFRWREANGPVIEWENIIAGRWVRLHVKDKQLHAQTAKPQKDWQWLTDYLQLEVNLKEILAAFPKDDPHLAAARKTCRGLRLLKQDPWETLAGFICSSNKQIVQIQQIIGELCDRFGEPIHEGWQTFPTAARLASLTEADLRDCRMG</sequence>
<keyword evidence="1" id="KW-0227">DNA damage</keyword>
<dbReference type="PANTHER" id="PTHR10242:SF2">
    <property type="entry name" value="N-GLYCOSYLASE_DNA LYASE"/>
    <property type="match status" value="1"/>
</dbReference>
<name>A0A382G4B6_9ZZZZ</name>
<keyword evidence="4" id="KW-0456">Lyase</keyword>
<keyword evidence="5" id="KW-0326">Glycosidase</keyword>
<dbReference type="InterPro" id="IPR011257">
    <property type="entry name" value="DNA_glycosylase"/>
</dbReference>
<dbReference type="GO" id="GO:0008534">
    <property type="term" value="F:oxidized purine nucleobase lesion DNA N-glycosylase activity"/>
    <property type="evidence" value="ECO:0007669"/>
    <property type="project" value="InterPro"/>
</dbReference>
<dbReference type="Pfam" id="PF07934">
    <property type="entry name" value="OGG_N"/>
    <property type="match status" value="1"/>
</dbReference>
<evidence type="ECO:0000256" key="5">
    <source>
        <dbReference type="ARBA" id="ARBA00023295"/>
    </source>
</evidence>
<evidence type="ECO:0000313" key="7">
    <source>
        <dbReference type="EMBL" id="SVB70126.1"/>
    </source>
</evidence>
<keyword evidence="3" id="KW-0234">DNA repair</keyword>
<keyword evidence="2" id="KW-0378">Hydrolase</keyword>
<proteinExistence type="predicted"/>
<dbReference type="SUPFAM" id="SSF55945">
    <property type="entry name" value="TATA-box binding protein-like"/>
    <property type="match status" value="1"/>
</dbReference>